<reference evidence="9" key="1">
    <citation type="submission" date="2018-05" db="EMBL/GenBank/DDBJ databases">
        <authorList>
            <person name="Lanie J.A."/>
            <person name="Ng W.-L."/>
            <person name="Kazmierczak K.M."/>
            <person name="Andrzejewski T.M."/>
            <person name="Davidsen T.M."/>
            <person name="Wayne K.J."/>
            <person name="Tettelin H."/>
            <person name="Glass J.I."/>
            <person name="Rusch D."/>
            <person name="Podicherti R."/>
            <person name="Tsui H.-C.T."/>
            <person name="Winkler M.E."/>
        </authorList>
    </citation>
    <scope>NUCLEOTIDE SEQUENCE</scope>
</reference>
<evidence type="ECO:0000256" key="3">
    <source>
        <dbReference type="ARBA" id="ARBA00022670"/>
    </source>
</evidence>
<dbReference type="AlphaFoldDB" id="A0A381TNP6"/>
<dbReference type="InterPro" id="IPR026444">
    <property type="entry name" value="Secre_tail"/>
</dbReference>
<evidence type="ECO:0000256" key="4">
    <source>
        <dbReference type="ARBA" id="ARBA00022723"/>
    </source>
</evidence>
<evidence type="ECO:0000256" key="5">
    <source>
        <dbReference type="ARBA" id="ARBA00022801"/>
    </source>
</evidence>
<dbReference type="InterPro" id="IPR008969">
    <property type="entry name" value="CarboxyPept-like_regulatory"/>
</dbReference>
<proteinExistence type="inferred from homology"/>
<dbReference type="Pfam" id="PF00246">
    <property type="entry name" value="Peptidase_M14"/>
    <property type="match status" value="1"/>
</dbReference>
<name>A0A381TNP6_9ZZZZ</name>
<dbReference type="PROSITE" id="PS52035">
    <property type="entry name" value="PEPTIDASE_M14"/>
    <property type="match status" value="1"/>
</dbReference>
<dbReference type="EMBL" id="UINC01004901">
    <property type="protein sequence ID" value="SVA17675.1"/>
    <property type="molecule type" value="Genomic_DNA"/>
</dbReference>
<accession>A0A381TNP6</accession>
<keyword evidence="6" id="KW-0862">Zinc</keyword>
<evidence type="ECO:0000256" key="7">
    <source>
        <dbReference type="ARBA" id="ARBA00023049"/>
    </source>
</evidence>
<feature type="domain" description="Peptidase M14" evidence="8">
    <location>
        <begin position="24"/>
        <end position="347"/>
    </location>
</feature>
<evidence type="ECO:0000256" key="1">
    <source>
        <dbReference type="ARBA" id="ARBA00001947"/>
    </source>
</evidence>
<dbReference type="GO" id="GO:0004181">
    <property type="term" value="F:metallocarboxypeptidase activity"/>
    <property type="evidence" value="ECO:0007669"/>
    <property type="project" value="InterPro"/>
</dbReference>
<organism evidence="9">
    <name type="scientific">marine metagenome</name>
    <dbReference type="NCBI Taxonomy" id="408172"/>
    <lineage>
        <taxon>unclassified sequences</taxon>
        <taxon>metagenomes</taxon>
        <taxon>ecological metagenomes</taxon>
    </lineage>
</organism>
<dbReference type="PROSITE" id="PS00132">
    <property type="entry name" value="CARBOXYPEPT_ZN_1"/>
    <property type="match status" value="1"/>
</dbReference>
<dbReference type="InterPro" id="IPR057246">
    <property type="entry name" value="CARBOXYPEPT_ZN_1"/>
</dbReference>
<dbReference type="Pfam" id="PF13620">
    <property type="entry name" value="CarboxypepD_reg"/>
    <property type="match status" value="1"/>
</dbReference>
<comment type="similarity">
    <text evidence="2">Belongs to the peptidase M14 family.</text>
</comment>
<dbReference type="SUPFAM" id="SSF53187">
    <property type="entry name" value="Zn-dependent exopeptidases"/>
    <property type="match status" value="1"/>
</dbReference>
<dbReference type="GO" id="GO:0008270">
    <property type="term" value="F:zinc ion binding"/>
    <property type="evidence" value="ECO:0007669"/>
    <property type="project" value="InterPro"/>
</dbReference>
<keyword evidence="7" id="KW-0482">Metalloprotease</keyword>
<keyword evidence="3" id="KW-0645">Protease</keyword>
<dbReference type="NCBIfam" id="TIGR04183">
    <property type="entry name" value="Por_Secre_tail"/>
    <property type="match status" value="1"/>
</dbReference>
<keyword evidence="4" id="KW-0479">Metal-binding</keyword>
<evidence type="ECO:0000256" key="2">
    <source>
        <dbReference type="ARBA" id="ARBA00005988"/>
    </source>
</evidence>
<protein>
    <recommendedName>
        <fullName evidence="8">Peptidase M14 domain-containing protein</fullName>
    </recommendedName>
</protein>
<evidence type="ECO:0000313" key="9">
    <source>
        <dbReference type="EMBL" id="SVA17675.1"/>
    </source>
</evidence>
<evidence type="ECO:0000259" key="8">
    <source>
        <dbReference type="PROSITE" id="PS52035"/>
    </source>
</evidence>
<sequence length="772" mass="86384">MKYYNFIMILFSSILISAQEVDPRYHTLQEIGELLDSLSQVDAYQDWFRVDTIGYSSHEGLPILAVKISDNVGIKEDEPRVLFVGQVHAEEILGVETVLGLMMDLLDPDASEYNHMNTLRSYLEIWLVPTANPEGMNVVHDGLDLTFRKNKRDFSVDGPTPNGVFDYEPSIGNDIDGVDLNRNFDFNWIFGDGFLAPDESDYGSHFDYYRGPEPFSEAEAVALKDLAIEQGPVFSIIWHSSRSGNLSEKVFTSWHWADGKESPDLGIMKLIADEFSGLIEKEDGTGTYLSVYSESRNGKAHDWFYRETGCIQYLVECGTENLQPDSALIEDTIDRTRPAMVYLMDRAIGYFTDAAQVTGIVYDGATGQPVEGAIIEVMEHTGSVLRPRLTDEFGRYRRILDVGTYTLSVRAEGYLSQQVTVVLNNSGMTERDVQLVAAPMHTLQLILDFNPMPIGLVGLIANEFGTDTVWISYDTGGSSFELYEGEYTITVPGEFDWIPWERTVELGQDLSITIPIDHGSPVHLSGSWPWESAQGPWSAGNVVLRSQEGVYYDNADSTLSTQWMESGLIDISGTNRAVVAVSHRFETEWDHDPVTVSVLDENNSILGSRSWTGDRWGDHQTDLVTAIGQTVFSRVRVRLEFSPDQTVNYRGWELQELSIYSIYDEYLGVAGSSGNVSPRIPMRISAIYPNPSNGRFQIDLANFPGGQGTVRVFNLLGQEIRNYDLNGLSPGRHFLDMDTNGSNGRPMGSGMVFVRVETKKEQVIRKCVILKN</sequence>
<gene>
    <name evidence="9" type="ORF">METZ01_LOCUS70529</name>
</gene>
<dbReference type="PANTHER" id="PTHR11705">
    <property type="entry name" value="PROTEASE FAMILY M14 CARBOXYPEPTIDASE A,B"/>
    <property type="match status" value="1"/>
</dbReference>
<keyword evidence="5" id="KW-0378">Hydrolase</keyword>
<dbReference type="Gene3D" id="2.60.40.1120">
    <property type="entry name" value="Carboxypeptidase-like, regulatory domain"/>
    <property type="match status" value="1"/>
</dbReference>
<dbReference type="PANTHER" id="PTHR11705:SF143">
    <property type="entry name" value="SLL0236 PROTEIN"/>
    <property type="match status" value="1"/>
</dbReference>
<dbReference type="InterPro" id="IPR000834">
    <property type="entry name" value="Peptidase_M14"/>
</dbReference>
<evidence type="ECO:0000256" key="6">
    <source>
        <dbReference type="ARBA" id="ARBA00022833"/>
    </source>
</evidence>
<comment type="cofactor">
    <cofactor evidence="1">
        <name>Zn(2+)</name>
        <dbReference type="ChEBI" id="CHEBI:29105"/>
    </cofactor>
</comment>
<dbReference type="SUPFAM" id="SSF49464">
    <property type="entry name" value="Carboxypeptidase regulatory domain-like"/>
    <property type="match status" value="1"/>
</dbReference>
<dbReference type="SMART" id="SM00631">
    <property type="entry name" value="Zn_pept"/>
    <property type="match status" value="1"/>
</dbReference>
<dbReference type="GO" id="GO:0005615">
    <property type="term" value="C:extracellular space"/>
    <property type="evidence" value="ECO:0007669"/>
    <property type="project" value="TreeGrafter"/>
</dbReference>
<dbReference type="GO" id="GO:0006508">
    <property type="term" value="P:proteolysis"/>
    <property type="evidence" value="ECO:0007669"/>
    <property type="project" value="UniProtKB-KW"/>
</dbReference>
<dbReference type="Pfam" id="PF18962">
    <property type="entry name" value="Por_Secre_tail"/>
    <property type="match status" value="1"/>
</dbReference>
<dbReference type="Gene3D" id="3.40.630.10">
    <property type="entry name" value="Zn peptidases"/>
    <property type="match status" value="1"/>
</dbReference>